<evidence type="ECO:0000259" key="3">
    <source>
        <dbReference type="PROSITE" id="PS50076"/>
    </source>
</evidence>
<keyword evidence="2" id="KW-0812">Transmembrane</keyword>
<evidence type="ECO:0000313" key="4">
    <source>
        <dbReference type="EMBL" id="EKF37802.1"/>
    </source>
</evidence>
<dbReference type="Proteomes" id="UP000007350">
    <property type="component" value="Unassembled WGS sequence"/>
</dbReference>
<feature type="domain" description="J" evidence="3">
    <location>
        <begin position="11"/>
        <end position="75"/>
    </location>
</feature>
<feature type="compositionally biased region" description="Basic and acidic residues" evidence="1">
    <location>
        <begin position="91"/>
        <end position="106"/>
    </location>
</feature>
<proteinExistence type="predicted"/>
<feature type="region of interest" description="Disordered" evidence="1">
    <location>
        <begin position="72"/>
        <end position="140"/>
    </location>
</feature>
<comment type="caution">
    <text evidence="4">The sequence shown here is derived from an EMBL/GenBank/DDBJ whole genome shotgun (WGS) entry which is preliminary data.</text>
</comment>
<dbReference type="AlphaFoldDB" id="K2P9N0"/>
<evidence type="ECO:0000256" key="2">
    <source>
        <dbReference type="SAM" id="Phobius"/>
    </source>
</evidence>
<dbReference type="Pfam" id="PF00226">
    <property type="entry name" value="DnaJ"/>
    <property type="match status" value="1"/>
</dbReference>
<reference evidence="4 5" key="1">
    <citation type="journal article" date="2012" name="BMC Genomics">
        <title>Comparative genomic analysis of human infective Trypanosoma cruzi lineages with the bat-restricted subspecies T. cruzi marinkellei.</title>
        <authorList>
            <person name="Franzen O."/>
            <person name="Talavera-Lopez C."/>
            <person name="Ochaya S."/>
            <person name="Butler C.E."/>
            <person name="Messenger L.A."/>
            <person name="Lewis M.D."/>
            <person name="Llewellyn M.S."/>
            <person name="Marinkelle C.J."/>
            <person name="Tyler K.M."/>
            <person name="Miles M.A."/>
            <person name="Andersson B."/>
        </authorList>
    </citation>
    <scope>NUCLEOTIDE SEQUENCE [LARGE SCALE GENOMIC DNA]</scope>
    <source>
        <strain evidence="4 5">B7</strain>
    </source>
</reference>
<keyword evidence="5" id="KW-1185">Reference proteome</keyword>
<evidence type="ECO:0000313" key="5">
    <source>
        <dbReference type="Proteomes" id="UP000007350"/>
    </source>
</evidence>
<keyword evidence="2" id="KW-0472">Membrane</keyword>
<dbReference type="InterPro" id="IPR036869">
    <property type="entry name" value="J_dom_sf"/>
</dbReference>
<dbReference type="PANTHER" id="PTHR24074">
    <property type="entry name" value="CO-CHAPERONE PROTEIN DJLA"/>
    <property type="match status" value="1"/>
</dbReference>
<dbReference type="CDD" id="cd06257">
    <property type="entry name" value="DnaJ"/>
    <property type="match status" value="1"/>
</dbReference>
<name>K2P9N0_TRYCR</name>
<protein>
    <submittedName>
        <fullName evidence="4">DNA-J protein, putative</fullName>
    </submittedName>
</protein>
<dbReference type="EMBL" id="AHKC01008274">
    <property type="protein sequence ID" value="EKF37802.1"/>
    <property type="molecule type" value="Genomic_DNA"/>
</dbReference>
<keyword evidence="2" id="KW-1133">Transmembrane helix</keyword>
<organism evidence="4 5">
    <name type="scientific">Trypanosoma cruzi marinkellei</name>
    <dbReference type="NCBI Taxonomy" id="85056"/>
    <lineage>
        <taxon>Eukaryota</taxon>
        <taxon>Discoba</taxon>
        <taxon>Euglenozoa</taxon>
        <taxon>Kinetoplastea</taxon>
        <taxon>Metakinetoplastina</taxon>
        <taxon>Trypanosomatida</taxon>
        <taxon>Trypanosomatidae</taxon>
        <taxon>Trypanosoma</taxon>
        <taxon>Schizotrypanum</taxon>
    </lineage>
</organism>
<evidence type="ECO:0000256" key="1">
    <source>
        <dbReference type="SAM" id="MobiDB-lite"/>
    </source>
</evidence>
<dbReference type="PRINTS" id="PR00625">
    <property type="entry name" value="JDOMAIN"/>
</dbReference>
<dbReference type="SMART" id="SM00271">
    <property type="entry name" value="DnaJ"/>
    <property type="match status" value="1"/>
</dbReference>
<dbReference type="OrthoDB" id="10250354at2759"/>
<sequence length="312" mass="36096">MRRSLRILALDPFAVLGLSPSSTKAEIKTRFRELARLHHPDAPAGNSEKMEQVNKAYNMLIKEGAYERMRMKSSGVKARAEVRRPSPFSQESERQQQQQREEKETPYETLSEEEVAKLSALDPTTERVTPNGTYMYQSRDDGSWTELDRPLVRAHQPRYASYAAQADMSEELRRRSLEKEKEENSKTILQRVADRMSDSADLPSRNPAALRFYFLLAFVVLYFTYQRTFAWGKHRSIRADFYSSVEQKREELLEVYKENRDALETSVAAAAIVFLAASQRKQETDPVVPPTPEKHFREIRPPREHFYVISGG</sequence>
<dbReference type="InterPro" id="IPR001623">
    <property type="entry name" value="DnaJ_domain"/>
</dbReference>
<feature type="compositionally biased region" description="Polar residues" evidence="1">
    <location>
        <begin position="126"/>
        <end position="136"/>
    </location>
</feature>
<feature type="transmembrane region" description="Helical" evidence="2">
    <location>
        <begin position="208"/>
        <end position="225"/>
    </location>
</feature>
<gene>
    <name evidence="4" type="ORF">MOQ_001996</name>
</gene>
<dbReference type="InterPro" id="IPR050817">
    <property type="entry name" value="DjlA_DnaK_co-chaperone"/>
</dbReference>
<dbReference type="SUPFAM" id="SSF46565">
    <property type="entry name" value="Chaperone J-domain"/>
    <property type="match status" value="1"/>
</dbReference>
<dbReference type="Gene3D" id="1.10.287.110">
    <property type="entry name" value="DnaJ domain"/>
    <property type="match status" value="1"/>
</dbReference>
<accession>K2P9N0</accession>
<dbReference type="PROSITE" id="PS50076">
    <property type="entry name" value="DNAJ_2"/>
    <property type="match status" value="1"/>
</dbReference>